<proteinExistence type="predicted"/>
<evidence type="ECO:0000313" key="2">
    <source>
        <dbReference type="EMBL" id="MBW0467932.1"/>
    </source>
</evidence>
<keyword evidence="3" id="KW-1185">Reference proteome</keyword>
<gene>
    <name evidence="2" type="ORF">O181_007647</name>
</gene>
<dbReference type="Proteomes" id="UP000765509">
    <property type="component" value="Unassembled WGS sequence"/>
</dbReference>
<feature type="region of interest" description="Disordered" evidence="1">
    <location>
        <begin position="52"/>
        <end position="72"/>
    </location>
</feature>
<name>A0A9Q3BMC3_9BASI</name>
<sequence length="162" mass="18916">MKSKGKGTEDKLEVGDSEAIEKIKEELKKIRVNLDMAIEDPEKYLALKLSGMNEEEQRESPQNKFKMNLKTPEANSSRISKDYFNLFQEETGYISYIEKYLISEEPNNSIINPLAERQFEELEKESAIVTEDKMDKVWDRYIKKGLKKNGNSSRRKICRIRG</sequence>
<protein>
    <submittedName>
        <fullName evidence="2">Uncharacterized protein</fullName>
    </submittedName>
</protein>
<dbReference type="AlphaFoldDB" id="A0A9Q3BMC3"/>
<evidence type="ECO:0000256" key="1">
    <source>
        <dbReference type="SAM" id="MobiDB-lite"/>
    </source>
</evidence>
<evidence type="ECO:0000313" key="3">
    <source>
        <dbReference type="Proteomes" id="UP000765509"/>
    </source>
</evidence>
<dbReference type="EMBL" id="AVOT02001724">
    <property type="protein sequence ID" value="MBW0467932.1"/>
    <property type="molecule type" value="Genomic_DNA"/>
</dbReference>
<reference evidence="2" key="1">
    <citation type="submission" date="2021-03" db="EMBL/GenBank/DDBJ databases">
        <title>Draft genome sequence of rust myrtle Austropuccinia psidii MF-1, a brazilian biotype.</title>
        <authorList>
            <person name="Quecine M.C."/>
            <person name="Pachon D.M.R."/>
            <person name="Bonatelli M.L."/>
            <person name="Correr F.H."/>
            <person name="Franceschini L.M."/>
            <person name="Leite T.F."/>
            <person name="Margarido G.R.A."/>
            <person name="Almeida C.A."/>
            <person name="Ferrarezi J.A."/>
            <person name="Labate C.A."/>
        </authorList>
    </citation>
    <scope>NUCLEOTIDE SEQUENCE</scope>
    <source>
        <strain evidence="2">MF-1</strain>
    </source>
</reference>
<comment type="caution">
    <text evidence="2">The sequence shown here is derived from an EMBL/GenBank/DDBJ whole genome shotgun (WGS) entry which is preliminary data.</text>
</comment>
<organism evidence="2 3">
    <name type="scientific">Austropuccinia psidii MF-1</name>
    <dbReference type="NCBI Taxonomy" id="1389203"/>
    <lineage>
        <taxon>Eukaryota</taxon>
        <taxon>Fungi</taxon>
        <taxon>Dikarya</taxon>
        <taxon>Basidiomycota</taxon>
        <taxon>Pucciniomycotina</taxon>
        <taxon>Pucciniomycetes</taxon>
        <taxon>Pucciniales</taxon>
        <taxon>Sphaerophragmiaceae</taxon>
        <taxon>Austropuccinia</taxon>
    </lineage>
</organism>
<accession>A0A9Q3BMC3</accession>